<gene>
    <name evidence="1" type="ORF">E5329_03605</name>
</gene>
<proteinExistence type="predicted"/>
<evidence type="ECO:0000313" key="1">
    <source>
        <dbReference type="EMBL" id="TGY97701.1"/>
    </source>
</evidence>
<organism evidence="1 2">
    <name type="scientific">Petralouisia muris</name>
    <dbReference type="NCBI Taxonomy" id="3032872"/>
    <lineage>
        <taxon>Bacteria</taxon>
        <taxon>Bacillati</taxon>
        <taxon>Bacillota</taxon>
        <taxon>Clostridia</taxon>
        <taxon>Lachnospirales</taxon>
        <taxon>Lachnospiraceae</taxon>
        <taxon>Petralouisia</taxon>
    </lineage>
</organism>
<dbReference type="Proteomes" id="UP000304953">
    <property type="component" value="Unassembled WGS sequence"/>
</dbReference>
<protein>
    <submittedName>
        <fullName evidence="1">N-acetylmuramoyl-L-alanine amidase</fullName>
    </submittedName>
</protein>
<dbReference type="EMBL" id="SRYA01000005">
    <property type="protein sequence ID" value="TGY97701.1"/>
    <property type="molecule type" value="Genomic_DNA"/>
</dbReference>
<name>A0AC61S0D3_9FIRM</name>
<reference evidence="1" key="1">
    <citation type="submission" date="2019-04" db="EMBL/GenBank/DDBJ databases">
        <title>Microbes associate with the intestines of laboratory mice.</title>
        <authorList>
            <person name="Navarre W."/>
            <person name="Wong E."/>
            <person name="Huang K."/>
            <person name="Tropini C."/>
            <person name="Ng K."/>
            <person name="Yu B."/>
        </authorList>
    </citation>
    <scope>NUCLEOTIDE SEQUENCE</scope>
    <source>
        <strain evidence="1">NM01_1-7b</strain>
    </source>
</reference>
<accession>A0AC61S0D3</accession>
<comment type="caution">
    <text evidence="1">The sequence shown here is derived from an EMBL/GenBank/DDBJ whole genome shotgun (WGS) entry which is preliminary data.</text>
</comment>
<keyword evidence="2" id="KW-1185">Reference proteome</keyword>
<evidence type="ECO:0000313" key="2">
    <source>
        <dbReference type="Proteomes" id="UP000304953"/>
    </source>
</evidence>
<sequence>MAITIILDAGHGGYDNGASYNGRKEKDDNLRVTLAVGEKLEEAGYNVLYTRTTDRYDSPFEKSQIANRSGADYFISFHRNSSANPNTYNGTQALVYELGTEAARLGASINQELVDFGFKDLDVVERPGLVVLRRTQMPAVLMELGFINNDEDNRLFDEKFDQMVDAIVTGVEKALPLEKPTQKYGVQVGLYRYESNAEYMREQLEDQGYFASIRWEDPYYAVIAGREESLEDAMELQARLRQDGYDTLVVSM</sequence>